<dbReference type="EMBL" id="CP012199">
    <property type="protein sequence ID" value="AMG72637.1"/>
    <property type="molecule type" value="Genomic_DNA"/>
</dbReference>
<dbReference type="FunFam" id="3.40.190.10:FF:000005">
    <property type="entry name" value="Porphobilinogen deaminase"/>
    <property type="match status" value="1"/>
</dbReference>
<dbReference type="Gene3D" id="3.30.160.40">
    <property type="entry name" value="Porphobilinogen deaminase, C-terminal domain"/>
    <property type="match status" value="1"/>
</dbReference>
<dbReference type="InterPro" id="IPR022417">
    <property type="entry name" value="Porphobilin_deaminase_N"/>
</dbReference>
<dbReference type="Pfam" id="PF01379">
    <property type="entry name" value="Porphobil_deam"/>
    <property type="match status" value="1"/>
</dbReference>
<evidence type="ECO:0000256" key="3">
    <source>
        <dbReference type="ARBA" id="ARBA00005638"/>
    </source>
</evidence>
<dbReference type="HAMAP" id="MF_00260">
    <property type="entry name" value="Porphobil_deam"/>
    <property type="match status" value="1"/>
</dbReference>
<keyword evidence="5 8" id="KW-0808">Transferase</keyword>
<dbReference type="RefSeq" id="WP_067180000.1">
    <property type="nucleotide sequence ID" value="NZ_CP012199.1"/>
</dbReference>
<evidence type="ECO:0000256" key="6">
    <source>
        <dbReference type="ARBA" id="ARBA00023244"/>
    </source>
</evidence>
<dbReference type="InterPro" id="IPR022418">
    <property type="entry name" value="Porphobilinogen_deaminase_C"/>
</dbReference>
<evidence type="ECO:0000256" key="5">
    <source>
        <dbReference type="ARBA" id="ARBA00022679"/>
    </source>
</evidence>
<dbReference type="PIRSF" id="PIRSF001438">
    <property type="entry name" value="4pyrrol_synth_OHMeBilane_synth"/>
    <property type="match status" value="1"/>
</dbReference>
<dbReference type="AlphaFoldDB" id="A0AA86L229"/>
<comment type="miscellaneous">
    <text evidence="8">The porphobilinogen subunits are added to the dipyrromethane group.</text>
</comment>
<comment type="subunit">
    <text evidence="4 8">Monomer.</text>
</comment>
<evidence type="ECO:0000256" key="8">
    <source>
        <dbReference type="HAMAP-Rule" id="MF_00260"/>
    </source>
</evidence>
<sequence length="317" mass="33014">MTSIPLPTPASPLRIGTRASPLAMAQANLAAAALVAAHGLDPRALEILPMTATGDKIQDRALAEVGGKALWTRELDIALDAKVIDMAVHSLKDVETLRDERFFLAAMLERADPRDRMVVPDDGTARTIADLPHGARLGTSSPRRAAQVRRIRPDLETPLLRGNVATRLAKLAAGDADATLLAAAGLARLGMDAIGTAQPIDLLLPAASQGAIGIECRAEDAPLRGLIAAVDHAPTHAAVAAERAFLAALGGDCRSPVAAHARWLDDGALRLDAEIYSEDGADHVAGSTQVTGAADAAALARRLLDEAPDAVRRLFAA</sequence>
<comment type="function">
    <text evidence="1 8">Tetrapolymerization of the monopyrrole PBG into the hydroxymethylbilane pre-uroporphyrinogen in several discrete steps.</text>
</comment>
<dbReference type="PRINTS" id="PR00151">
    <property type="entry name" value="PORPHBDMNASE"/>
</dbReference>
<keyword evidence="6 8" id="KW-0627">Porphyrin biosynthesis</keyword>
<evidence type="ECO:0000259" key="10">
    <source>
        <dbReference type="Pfam" id="PF03900"/>
    </source>
</evidence>
<feature type="domain" description="Porphobilinogen deaminase N-terminal" evidence="9">
    <location>
        <begin position="13"/>
        <end position="222"/>
    </location>
</feature>
<name>A0AA86L229_9SPHN</name>
<feature type="modified residue" description="S-(dipyrrolylmethanemethyl)cysteine" evidence="8">
    <location>
        <position position="253"/>
    </location>
</feature>
<organism evidence="11 12">
    <name type="scientific">Sphingopyxis granuli</name>
    <dbReference type="NCBI Taxonomy" id="267128"/>
    <lineage>
        <taxon>Bacteria</taxon>
        <taxon>Pseudomonadati</taxon>
        <taxon>Pseudomonadota</taxon>
        <taxon>Alphaproteobacteria</taxon>
        <taxon>Sphingomonadales</taxon>
        <taxon>Sphingomonadaceae</taxon>
        <taxon>Sphingopyxis</taxon>
    </lineage>
</organism>
<gene>
    <name evidence="8 11" type="primary">hemC</name>
    <name evidence="11" type="ORF">SGRAN_0240</name>
</gene>
<dbReference type="EC" id="2.5.1.61" evidence="8"/>
<dbReference type="SUPFAM" id="SSF54782">
    <property type="entry name" value="Porphobilinogen deaminase (hydroxymethylbilane synthase), C-terminal domain"/>
    <property type="match status" value="1"/>
</dbReference>
<feature type="domain" description="Porphobilinogen deaminase C-terminal" evidence="10">
    <location>
        <begin position="238"/>
        <end position="305"/>
    </location>
</feature>
<accession>A0AA86L229</accession>
<evidence type="ECO:0000259" key="9">
    <source>
        <dbReference type="Pfam" id="PF01379"/>
    </source>
</evidence>
<dbReference type="PROSITE" id="PS00533">
    <property type="entry name" value="PORPHOBILINOGEN_DEAM"/>
    <property type="match status" value="1"/>
</dbReference>
<protein>
    <recommendedName>
        <fullName evidence="8">Porphobilinogen deaminase</fullName>
        <shortName evidence="8">PBG</shortName>
        <ecNumber evidence="8">2.5.1.61</ecNumber>
    </recommendedName>
    <alternativeName>
        <fullName evidence="8">Hydroxymethylbilane synthase</fullName>
        <shortName evidence="8">HMBS</shortName>
    </alternativeName>
    <alternativeName>
        <fullName evidence="8">Pre-uroporphyrinogen synthase</fullName>
    </alternativeName>
</protein>
<dbReference type="PANTHER" id="PTHR11557:SF0">
    <property type="entry name" value="PORPHOBILINOGEN DEAMINASE"/>
    <property type="match status" value="1"/>
</dbReference>
<dbReference type="NCBIfam" id="TIGR00212">
    <property type="entry name" value="hemC"/>
    <property type="match status" value="1"/>
</dbReference>
<dbReference type="KEGG" id="sgi:SGRAN_0240"/>
<evidence type="ECO:0000256" key="1">
    <source>
        <dbReference type="ARBA" id="ARBA00002869"/>
    </source>
</evidence>
<evidence type="ECO:0000313" key="12">
    <source>
        <dbReference type="Proteomes" id="UP000058599"/>
    </source>
</evidence>
<dbReference type="GO" id="GO:0005737">
    <property type="term" value="C:cytoplasm"/>
    <property type="evidence" value="ECO:0007669"/>
    <property type="project" value="UniProtKB-UniRule"/>
</dbReference>
<comment type="similarity">
    <text evidence="3 8">Belongs to the HMBS family.</text>
</comment>
<dbReference type="InterPro" id="IPR036803">
    <property type="entry name" value="Porphobilinogen_deaminase_C_sf"/>
</dbReference>
<dbReference type="Gene3D" id="3.40.190.10">
    <property type="entry name" value="Periplasmic binding protein-like II"/>
    <property type="match status" value="2"/>
</dbReference>
<dbReference type="InterPro" id="IPR022419">
    <property type="entry name" value="Porphobilin_deaminase_cofac_BS"/>
</dbReference>
<dbReference type="InterPro" id="IPR000860">
    <property type="entry name" value="HemC"/>
</dbReference>
<evidence type="ECO:0000256" key="4">
    <source>
        <dbReference type="ARBA" id="ARBA00011245"/>
    </source>
</evidence>
<dbReference type="SUPFAM" id="SSF53850">
    <property type="entry name" value="Periplasmic binding protein-like II"/>
    <property type="match status" value="1"/>
</dbReference>
<proteinExistence type="inferred from homology"/>
<keyword evidence="12" id="KW-1185">Reference proteome</keyword>
<evidence type="ECO:0000256" key="2">
    <source>
        <dbReference type="ARBA" id="ARBA00004735"/>
    </source>
</evidence>
<dbReference type="PANTHER" id="PTHR11557">
    <property type="entry name" value="PORPHOBILINOGEN DEAMINASE"/>
    <property type="match status" value="1"/>
</dbReference>
<dbReference type="Pfam" id="PF03900">
    <property type="entry name" value="Porphobil_deamC"/>
    <property type="match status" value="1"/>
</dbReference>
<evidence type="ECO:0000256" key="7">
    <source>
        <dbReference type="ARBA" id="ARBA00048169"/>
    </source>
</evidence>
<reference evidence="11 12" key="1">
    <citation type="journal article" date="2016" name="BMC Genomics">
        <title>Genomic analysis of the nitrate-respiring Sphingopyxis granuli (formerly Sphingomonas macrogoltabida) strain TFA.</title>
        <authorList>
            <person name="Garcia-Romero I."/>
            <person name="Perez-Pulido A.J."/>
            <person name="Gonzalez-Flores Y.E."/>
            <person name="Reyes-Ramirez F."/>
            <person name="Santero E."/>
            <person name="Floriano B."/>
        </authorList>
    </citation>
    <scope>NUCLEOTIDE SEQUENCE [LARGE SCALE GENOMIC DNA]</scope>
    <source>
        <strain evidence="11 12">TFA</strain>
    </source>
</reference>
<comment type="cofactor">
    <cofactor evidence="8">
        <name>dipyrromethane</name>
        <dbReference type="ChEBI" id="CHEBI:60342"/>
    </cofactor>
    <text evidence="8">Binds 1 dipyrromethane group covalently.</text>
</comment>
<comment type="pathway">
    <text evidence="2">Porphyrin-containing compound metabolism; protoporphyrin-IX biosynthesis; coproporphyrinogen-III from 5-aminolevulinate: step 2/4.</text>
</comment>
<dbReference type="GO" id="GO:0006782">
    <property type="term" value="P:protoporphyrinogen IX biosynthetic process"/>
    <property type="evidence" value="ECO:0007669"/>
    <property type="project" value="UniProtKB-UniRule"/>
</dbReference>
<evidence type="ECO:0000313" key="11">
    <source>
        <dbReference type="EMBL" id="AMG72637.1"/>
    </source>
</evidence>
<dbReference type="Proteomes" id="UP000058599">
    <property type="component" value="Chromosome"/>
</dbReference>
<comment type="catalytic activity">
    <reaction evidence="7 8">
        <text>4 porphobilinogen + H2O = hydroxymethylbilane + 4 NH4(+)</text>
        <dbReference type="Rhea" id="RHEA:13185"/>
        <dbReference type="ChEBI" id="CHEBI:15377"/>
        <dbReference type="ChEBI" id="CHEBI:28938"/>
        <dbReference type="ChEBI" id="CHEBI:57845"/>
        <dbReference type="ChEBI" id="CHEBI:58126"/>
        <dbReference type="EC" id="2.5.1.61"/>
    </reaction>
</comment>
<dbReference type="GO" id="GO:0004418">
    <property type="term" value="F:hydroxymethylbilane synthase activity"/>
    <property type="evidence" value="ECO:0007669"/>
    <property type="project" value="UniProtKB-UniRule"/>
</dbReference>